<reference evidence="3" key="1">
    <citation type="journal article" date="2020" name="J. ISSAAS">
        <title>Lactobacilli and other gastrointestinal microbiota of Peromyscus leucopus, reservoir host for agents of Lyme disease and other zoonoses in North America.</title>
        <authorList>
            <person name="Milovic A."/>
            <person name="Bassam K."/>
            <person name="Shao H."/>
            <person name="Chatzistamou I."/>
            <person name="Tufts D.M."/>
            <person name="Diuk-Wasser M."/>
            <person name="Barbour A.G."/>
        </authorList>
    </citation>
    <scope>NUCLEOTIDE SEQUENCE</scope>
    <source>
        <strain evidence="3">LL30</strain>
    </source>
</reference>
<dbReference type="EMBL" id="MN577571">
    <property type="protein sequence ID" value="QGT50565.1"/>
    <property type="molecule type" value="Genomic_DNA"/>
</dbReference>
<evidence type="ECO:0000256" key="1">
    <source>
        <dbReference type="ARBA" id="ARBA00007274"/>
    </source>
</evidence>
<sequence>MTEHEKDILRTRYGHSKLLLLLHWGGRWIKTGLSRRAKIVVEGHDNKIPYQPKKCEIRVFGDNNVIDIDPTVITWQGIISIGDRATPVHNCTVKIGKHSSAVGANFSLFEDSSSILVGESCMLSWGVYVWATDRHSVFDQNSKVLLNAGHNVTIGSHVWVGMHALILKNSYIADNCIVGAQAVVSKKFEEPGCVLAGNPAKVVKRGINWSPVRPKEYVVPR</sequence>
<evidence type="ECO:0000256" key="2">
    <source>
        <dbReference type="ARBA" id="ARBA00022679"/>
    </source>
</evidence>
<dbReference type="CDD" id="cd04647">
    <property type="entry name" value="LbH_MAT_like"/>
    <property type="match status" value="1"/>
</dbReference>
<dbReference type="SUPFAM" id="SSF51161">
    <property type="entry name" value="Trimeric LpxA-like enzymes"/>
    <property type="match status" value="1"/>
</dbReference>
<dbReference type="PANTHER" id="PTHR23416:SF23">
    <property type="entry name" value="ACETYLTRANSFERASE C18B11.09C-RELATED"/>
    <property type="match status" value="1"/>
</dbReference>
<dbReference type="InterPro" id="IPR011004">
    <property type="entry name" value="Trimer_LpxA-like_sf"/>
</dbReference>
<dbReference type="AlphaFoldDB" id="A0A650F3R2"/>
<proteinExistence type="inferred from homology"/>
<dbReference type="GO" id="GO:0005829">
    <property type="term" value="C:cytosol"/>
    <property type="evidence" value="ECO:0007669"/>
    <property type="project" value="TreeGrafter"/>
</dbReference>
<dbReference type="Pfam" id="PF00132">
    <property type="entry name" value="Hexapep"/>
    <property type="match status" value="1"/>
</dbReference>
<comment type="similarity">
    <text evidence="1">Belongs to the transferase hexapeptide repeat family.</text>
</comment>
<dbReference type="Gene3D" id="2.160.10.10">
    <property type="entry name" value="Hexapeptide repeat proteins"/>
    <property type="match status" value="1"/>
</dbReference>
<dbReference type="InterPro" id="IPR001451">
    <property type="entry name" value="Hexapep"/>
</dbReference>
<dbReference type="GO" id="GO:0008374">
    <property type="term" value="F:O-acyltransferase activity"/>
    <property type="evidence" value="ECO:0007669"/>
    <property type="project" value="TreeGrafter"/>
</dbReference>
<gene>
    <name evidence="3" type="ORF">Elusimicrob1349_0350</name>
</gene>
<name>A0A650F3R2_9BACT</name>
<keyword evidence="2 3" id="KW-0808">Transferase</keyword>
<dbReference type="InterPro" id="IPR051159">
    <property type="entry name" value="Hexapeptide_acetyltransf"/>
</dbReference>
<accession>A0A650F3R2</accession>
<protein>
    <submittedName>
        <fullName evidence="3">Hexapeptide transferase</fullName>
    </submittedName>
</protein>
<dbReference type="PANTHER" id="PTHR23416">
    <property type="entry name" value="SIALIC ACID SYNTHASE-RELATED"/>
    <property type="match status" value="1"/>
</dbReference>
<organism evidence="3">
    <name type="scientific">uncultured Elusimicrobia bacterium</name>
    <dbReference type="NCBI Taxonomy" id="699876"/>
    <lineage>
        <taxon>Bacteria</taxon>
        <taxon>Pseudomonadati</taxon>
        <taxon>Elusimicrobiota</taxon>
        <taxon>Elusimicrobia</taxon>
        <taxon>environmental samples</taxon>
    </lineage>
</organism>
<evidence type="ECO:0000313" key="3">
    <source>
        <dbReference type="EMBL" id="QGT50565.1"/>
    </source>
</evidence>